<keyword evidence="1" id="KW-0812">Transmembrane</keyword>
<keyword evidence="3" id="KW-1185">Reference proteome</keyword>
<organism evidence="2 3">
    <name type="scientific">Leucobacter massiliensis</name>
    <dbReference type="NCBI Taxonomy" id="1686285"/>
    <lineage>
        <taxon>Bacteria</taxon>
        <taxon>Bacillati</taxon>
        <taxon>Actinomycetota</taxon>
        <taxon>Actinomycetes</taxon>
        <taxon>Micrococcales</taxon>
        <taxon>Microbacteriaceae</taxon>
        <taxon>Leucobacter</taxon>
    </lineage>
</organism>
<keyword evidence="1" id="KW-0472">Membrane</keyword>
<dbReference type="AlphaFoldDB" id="A0A2S9QSP6"/>
<name>A0A2S9QSP6_9MICO</name>
<reference evidence="2 3" key="1">
    <citation type="journal article" date="2017" name="New Microbes New Infect">
        <title>Genome sequence of 'Leucobacter massiliensis' sp. nov. isolated from human pharynx after travel to the 2014 Hajj.</title>
        <authorList>
            <person name="Leangapichart T."/>
            <person name="Gautret P."/>
            <person name="Nguyen T.T."/>
            <person name="Armstrong N."/>
            <person name="Rolain J.M."/>
        </authorList>
    </citation>
    <scope>NUCLEOTIDE SEQUENCE [LARGE SCALE GENOMIC DNA]</scope>
    <source>
        <strain evidence="2 3">122RC15</strain>
    </source>
</reference>
<evidence type="ECO:0000313" key="3">
    <source>
        <dbReference type="Proteomes" id="UP000238650"/>
    </source>
</evidence>
<dbReference type="Proteomes" id="UP000238650">
    <property type="component" value="Unassembled WGS sequence"/>
</dbReference>
<comment type="caution">
    <text evidence="2">The sequence shown here is derived from an EMBL/GenBank/DDBJ whole genome shotgun (WGS) entry which is preliminary data.</text>
</comment>
<evidence type="ECO:0000256" key="1">
    <source>
        <dbReference type="SAM" id="Phobius"/>
    </source>
</evidence>
<feature type="transmembrane region" description="Helical" evidence="1">
    <location>
        <begin position="63"/>
        <end position="84"/>
    </location>
</feature>
<sequence length="91" mass="9568">MSESKLSSDAQHSDSSEQSRPLFAQALRPQVSAGSVVIYVIVMALLLGGFYLLASAFSVAVGTWLFVGGLAAVTLAFWIAFGLVSSLDRAD</sequence>
<dbReference type="RefSeq" id="WP_105803939.1">
    <property type="nucleotide sequence ID" value="NZ_MWZD01000008.1"/>
</dbReference>
<feature type="transmembrane region" description="Helical" evidence="1">
    <location>
        <begin position="36"/>
        <end position="57"/>
    </location>
</feature>
<keyword evidence="1" id="KW-1133">Transmembrane helix</keyword>
<gene>
    <name evidence="2" type="ORF">B4915_00695</name>
</gene>
<accession>A0A2S9QSP6</accession>
<dbReference type="EMBL" id="MWZD01000008">
    <property type="protein sequence ID" value="PRI12615.1"/>
    <property type="molecule type" value="Genomic_DNA"/>
</dbReference>
<protein>
    <submittedName>
        <fullName evidence="2">Uncharacterized protein</fullName>
    </submittedName>
</protein>
<evidence type="ECO:0000313" key="2">
    <source>
        <dbReference type="EMBL" id="PRI12615.1"/>
    </source>
</evidence>
<dbReference type="OrthoDB" id="5148822at2"/>
<proteinExistence type="predicted"/>